<dbReference type="PANTHER" id="PTHR10362">
    <property type="entry name" value="HISTIDINE AMMONIA-LYASE"/>
    <property type="match status" value="1"/>
</dbReference>
<proteinExistence type="predicted"/>
<dbReference type="eggNOG" id="COG2986">
    <property type="taxonomic scope" value="Bacteria"/>
</dbReference>
<dbReference type="EMBL" id="JGZR01000006">
    <property type="protein sequence ID" value="KFJ03806.1"/>
    <property type="molecule type" value="Genomic_DNA"/>
</dbReference>
<name>A0A087E7Q5_9BIFI</name>
<evidence type="ECO:0000313" key="3">
    <source>
        <dbReference type="Proteomes" id="UP000029055"/>
    </source>
</evidence>
<reference evidence="2 3" key="1">
    <citation type="submission" date="2014-03" db="EMBL/GenBank/DDBJ databases">
        <title>Genomics of Bifidobacteria.</title>
        <authorList>
            <person name="Ventura M."/>
            <person name="Milani C."/>
            <person name="Lugli G.A."/>
        </authorList>
    </citation>
    <scope>NUCLEOTIDE SEQUENCE [LARGE SCALE GENOMIC DNA]</scope>
    <source>
        <strain evidence="2 3">LMG 11597</strain>
    </source>
</reference>
<dbReference type="GO" id="GO:0004397">
    <property type="term" value="F:histidine ammonia-lyase activity"/>
    <property type="evidence" value="ECO:0007669"/>
    <property type="project" value="UniProtKB-EC"/>
</dbReference>
<dbReference type="InterPro" id="IPR001106">
    <property type="entry name" value="Aromatic_Lyase"/>
</dbReference>
<dbReference type="SUPFAM" id="SSF48557">
    <property type="entry name" value="L-aspartase-like"/>
    <property type="match status" value="1"/>
</dbReference>
<dbReference type="Gene3D" id="1.20.200.10">
    <property type="entry name" value="Fumarase/aspartase (Central domain)"/>
    <property type="match status" value="1"/>
</dbReference>
<dbReference type="InterPro" id="IPR008948">
    <property type="entry name" value="L-Aspartase-like"/>
</dbReference>
<dbReference type="AlphaFoldDB" id="A0A087E7Q5"/>
<keyword evidence="1 2" id="KW-0456">Lyase</keyword>
<dbReference type="EC" id="4.3.1.3" evidence="2"/>
<dbReference type="Proteomes" id="UP000029055">
    <property type="component" value="Unassembled WGS sequence"/>
</dbReference>
<dbReference type="Gene3D" id="1.10.275.10">
    <property type="entry name" value="Fumarase/aspartase (N-terminal domain)"/>
    <property type="match status" value="1"/>
</dbReference>
<dbReference type="RefSeq" id="WP_024463123.1">
    <property type="nucleotide sequence ID" value="NZ_CP062939.1"/>
</dbReference>
<keyword evidence="3" id="KW-1185">Reference proteome</keyword>
<sequence length="485" mass="51830">MPTITIEGNLTLDAFTDIVEGNAHVAVDPSAMEQVRQCHVDAREIARMHPTYGRGTGVGANKTTTVTLDEESQGISLLRSHSVDAGKPYGRREVRAMLAIRLNQLCNPGSGIDPAILPSLADMLNADKLPQPRRYGSVGTADLTALAGTALAMIGERPLLDAQGKADGNARQLAHFTSQSALPFISSSAMTLGETLLTCVELQRILDAEAVAYTLAMLVESGNPSPLQEAGARAVAVDEAQPAAENIRRLLDGCAWEPHNIQDAYALRAWLPLRASTLRSLHRLEQQILDIANIAQENPLFLSERLDVVHHAAFLQAALAHEIAGISLAIAQEAPLLLARITSFNDSKNTGLPRFLAPEQAGTSGTMIVEYVAASAEGEIFASATPVCAHGAVLSNGLEEDASFATTEAEQLQRSTKALTTMVSCELLVAIRAARMKHLDEQLPQSSPLRGLFELTSVISSDTADRDLRDDLQSINDLIADIATC</sequence>
<evidence type="ECO:0000256" key="1">
    <source>
        <dbReference type="ARBA" id="ARBA00023239"/>
    </source>
</evidence>
<accession>A0A087E7Q5</accession>
<gene>
    <name evidence="2" type="ORF">BISU_0283</name>
</gene>
<dbReference type="OrthoDB" id="3278073at2"/>
<organism evidence="2 3">
    <name type="scientific">Bifidobacterium subtile</name>
    <dbReference type="NCBI Taxonomy" id="77635"/>
    <lineage>
        <taxon>Bacteria</taxon>
        <taxon>Bacillati</taxon>
        <taxon>Actinomycetota</taxon>
        <taxon>Actinomycetes</taxon>
        <taxon>Bifidobacteriales</taxon>
        <taxon>Bifidobacteriaceae</taxon>
        <taxon>Bifidobacterium</taxon>
    </lineage>
</organism>
<dbReference type="STRING" id="77635.BISU_0283"/>
<comment type="caution">
    <text evidence="2">The sequence shown here is derived from an EMBL/GenBank/DDBJ whole genome shotgun (WGS) entry which is preliminary data.</text>
</comment>
<dbReference type="InterPro" id="IPR024083">
    <property type="entry name" value="Fumarase/histidase_N"/>
</dbReference>
<protein>
    <submittedName>
        <fullName evidence="2">Histidine ammonia-lyase</fullName>
        <ecNumber evidence="2">4.3.1.3</ecNumber>
    </submittedName>
</protein>
<dbReference type="Pfam" id="PF00221">
    <property type="entry name" value="Lyase_aromatic"/>
    <property type="match status" value="1"/>
</dbReference>
<evidence type="ECO:0000313" key="2">
    <source>
        <dbReference type="EMBL" id="KFJ03806.1"/>
    </source>
</evidence>